<reference evidence="1" key="1">
    <citation type="journal article" date="2020" name="Microb. Genom.">
        <title>Genetic diversity of clinical and environmental Mucorales isolates obtained from an investigation of mucormycosis cases among solid organ transplant recipients.</title>
        <authorList>
            <person name="Nguyen M.H."/>
            <person name="Kaul D."/>
            <person name="Muto C."/>
            <person name="Cheng S.J."/>
            <person name="Richter R.A."/>
            <person name="Bruno V.M."/>
            <person name="Liu G."/>
            <person name="Beyhan S."/>
            <person name="Sundermann A.J."/>
            <person name="Mounaud S."/>
            <person name="Pasculle A.W."/>
            <person name="Nierman W.C."/>
            <person name="Driscoll E."/>
            <person name="Cumbie R."/>
            <person name="Clancy C.J."/>
            <person name="Dupont C.L."/>
        </authorList>
    </citation>
    <scope>NUCLEOTIDE SEQUENCE</scope>
    <source>
        <strain evidence="1">GL16</strain>
    </source>
</reference>
<accession>A0A9P6XX22</accession>
<dbReference type="AlphaFoldDB" id="A0A9P6XX22"/>
<dbReference type="OrthoDB" id="2282428at2759"/>
<protein>
    <submittedName>
        <fullName evidence="1">Uncharacterized protein</fullName>
    </submittedName>
</protein>
<sequence length="81" mass="9435">MSTLPSPPPSPLSYKSRHRRNDSFLLVQEIIKEQEKEALKFNKVRYSCPAAIHEEEVIPRKSKSNHSVKFTTDPPKVFHYI</sequence>
<proteinExistence type="predicted"/>
<evidence type="ECO:0000313" key="1">
    <source>
        <dbReference type="EMBL" id="KAG1534074.1"/>
    </source>
</evidence>
<comment type="caution">
    <text evidence="1">The sequence shown here is derived from an EMBL/GenBank/DDBJ whole genome shotgun (WGS) entry which is preliminary data.</text>
</comment>
<dbReference type="Proteomes" id="UP000717996">
    <property type="component" value="Unassembled WGS sequence"/>
</dbReference>
<evidence type="ECO:0000313" key="2">
    <source>
        <dbReference type="Proteomes" id="UP000717996"/>
    </source>
</evidence>
<gene>
    <name evidence="1" type="ORF">G6F51_012293</name>
</gene>
<organism evidence="1 2">
    <name type="scientific">Rhizopus oryzae</name>
    <name type="common">Mucormycosis agent</name>
    <name type="synonym">Rhizopus arrhizus var. delemar</name>
    <dbReference type="NCBI Taxonomy" id="64495"/>
    <lineage>
        <taxon>Eukaryota</taxon>
        <taxon>Fungi</taxon>
        <taxon>Fungi incertae sedis</taxon>
        <taxon>Mucoromycota</taxon>
        <taxon>Mucoromycotina</taxon>
        <taxon>Mucoromycetes</taxon>
        <taxon>Mucorales</taxon>
        <taxon>Mucorineae</taxon>
        <taxon>Rhizopodaceae</taxon>
        <taxon>Rhizopus</taxon>
    </lineage>
</organism>
<dbReference type="EMBL" id="JAANIT010003460">
    <property type="protein sequence ID" value="KAG1534074.1"/>
    <property type="molecule type" value="Genomic_DNA"/>
</dbReference>
<name>A0A9P6XX22_RHIOR</name>